<dbReference type="Proteomes" id="UP000034883">
    <property type="component" value="Chromosome"/>
</dbReference>
<dbReference type="EMBL" id="CP011125">
    <property type="protein sequence ID" value="AKF07958.1"/>
    <property type="molecule type" value="Genomic_DNA"/>
</dbReference>
<organism evidence="1 2">
    <name type="scientific">Sandaracinus amylolyticus</name>
    <dbReference type="NCBI Taxonomy" id="927083"/>
    <lineage>
        <taxon>Bacteria</taxon>
        <taxon>Pseudomonadati</taxon>
        <taxon>Myxococcota</taxon>
        <taxon>Polyangia</taxon>
        <taxon>Polyangiales</taxon>
        <taxon>Sandaracinaceae</taxon>
        <taxon>Sandaracinus</taxon>
    </lineage>
</organism>
<protein>
    <submittedName>
        <fullName evidence="1">Uncharacterized protein</fullName>
    </submittedName>
</protein>
<gene>
    <name evidence="1" type="ORF">DB32_005107</name>
</gene>
<dbReference type="AlphaFoldDB" id="A0A0F6W5R2"/>
<name>A0A0F6W5R2_9BACT</name>
<evidence type="ECO:0000313" key="1">
    <source>
        <dbReference type="EMBL" id="AKF07958.1"/>
    </source>
</evidence>
<sequence>MGVLHVERFAGEGELEAGPTVLSAAFARYRGLDGPSVLGLLGSGAAASPESCAFVGADDALGADPLGVGSAEVELLDVGTIQVRVAGTEARLSPRAFPDLASVLAGVFYAGDAELAVPRADLDEYAFRAAGSDEIAAFDAVVPAPAEPAELRIDGTMAGEVGSLSRDGGFDVVWAAGDPRDTIEIEVRAHGDVLACAANDDGAFRVDAESLAILAPDGGATLRVRRVRVTPVDVPGLDDAYARVTVTRTVDVDLR</sequence>
<reference evidence="1 2" key="1">
    <citation type="submission" date="2015-03" db="EMBL/GenBank/DDBJ databases">
        <title>Genome assembly of Sandaracinus amylolyticus DSM 53668.</title>
        <authorList>
            <person name="Sharma G."/>
            <person name="Subramanian S."/>
        </authorList>
    </citation>
    <scope>NUCLEOTIDE SEQUENCE [LARGE SCALE GENOMIC DNA]</scope>
    <source>
        <strain evidence="1 2">DSM 53668</strain>
    </source>
</reference>
<proteinExistence type="predicted"/>
<accession>A0A0F6W5R2</accession>
<evidence type="ECO:0000313" key="2">
    <source>
        <dbReference type="Proteomes" id="UP000034883"/>
    </source>
</evidence>
<dbReference type="KEGG" id="samy:DB32_005107"/>
<keyword evidence="2" id="KW-1185">Reference proteome</keyword>